<protein>
    <submittedName>
        <fullName evidence="2">Uncharacterized protein</fullName>
    </submittedName>
</protein>
<name>A0A848KG30_9NOCA</name>
<sequence length="250" mass="26435">MRRLGRIAAALCAGALLATTAYGPGNVADAIGYHQLPPAPVAGPGFDIGPTPLHLRSLGQARIYNLQTAALNQFLTATDGTVSPPLVYMRMEYAEMDDVRIDQARPGQFTLTLNNYGSGVTAASLGSPGTTLELWAEVKRFDFCVTADAFNALVVGYAGVFGGRLDEVLRLIADTLTPTVNSTMSRFGPCVDVKAVVPILTLLVDNHVPLPSLVYVGQLDALAYAVKVTAPPGVESARLPATVVEVKPWQ</sequence>
<dbReference type="AlphaFoldDB" id="A0A848KG30"/>
<proteinExistence type="predicted"/>
<evidence type="ECO:0000313" key="2">
    <source>
        <dbReference type="EMBL" id="NMN96628.1"/>
    </source>
</evidence>
<reference evidence="2 3" key="1">
    <citation type="submission" date="2019-05" db="EMBL/GenBank/DDBJ databases">
        <authorList>
            <person name="Lee S.D."/>
        </authorList>
    </citation>
    <scope>NUCLEOTIDE SEQUENCE [LARGE SCALE GENOMIC DNA]</scope>
    <source>
        <strain evidence="2 3">YC2-7</strain>
    </source>
</reference>
<keyword evidence="1" id="KW-0732">Signal</keyword>
<keyword evidence="3" id="KW-1185">Reference proteome</keyword>
<gene>
    <name evidence="2" type="ORF">FGL95_16440</name>
</gene>
<feature type="signal peptide" evidence="1">
    <location>
        <begin position="1"/>
        <end position="23"/>
    </location>
</feature>
<feature type="chain" id="PRO_5039260030" evidence="1">
    <location>
        <begin position="24"/>
        <end position="250"/>
    </location>
</feature>
<accession>A0A848KG30</accession>
<dbReference type="Proteomes" id="UP000535543">
    <property type="component" value="Unassembled WGS sequence"/>
</dbReference>
<organism evidence="2 3">
    <name type="scientific">Antrihabitans stalactiti</name>
    <dbReference type="NCBI Taxonomy" id="2584121"/>
    <lineage>
        <taxon>Bacteria</taxon>
        <taxon>Bacillati</taxon>
        <taxon>Actinomycetota</taxon>
        <taxon>Actinomycetes</taxon>
        <taxon>Mycobacteriales</taxon>
        <taxon>Nocardiaceae</taxon>
        <taxon>Antrihabitans</taxon>
    </lineage>
</organism>
<evidence type="ECO:0000256" key="1">
    <source>
        <dbReference type="SAM" id="SignalP"/>
    </source>
</evidence>
<comment type="caution">
    <text evidence="2">The sequence shown here is derived from an EMBL/GenBank/DDBJ whole genome shotgun (WGS) entry which is preliminary data.</text>
</comment>
<reference evidence="2 3" key="2">
    <citation type="submission" date="2020-06" db="EMBL/GenBank/DDBJ databases">
        <title>Antribacter stalactiti gen. nov., sp. nov., a new member of the family Nacardiaceae isolated from a cave.</title>
        <authorList>
            <person name="Kim I.S."/>
        </authorList>
    </citation>
    <scope>NUCLEOTIDE SEQUENCE [LARGE SCALE GENOMIC DNA]</scope>
    <source>
        <strain evidence="2 3">YC2-7</strain>
    </source>
</reference>
<evidence type="ECO:0000313" key="3">
    <source>
        <dbReference type="Proteomes" id="UP000535543"/>
    </source>
</evidence>
<dbReference type="EMBL" id="VCQU01000005">
    <property type="protein sequence ID" value="NMN96628.1"/>
    <property type="molecule type" value="Genomic_DNA"/>
</dbReference>
<dbReference type="RefSeq" id="WP_169588733.1">
    <property type="nucleotide sequence ID" value="NZ_VCQU01000005.1"/>
</dbReference>